<evidence type="ECO:0000313" key="3">
    <source>
        <dbReference type="Proteomes" id="UP001206925"/>
    </source>
</evidence>
<accession>A0AAD5CUK7</accession>
<evidence type="ECO:0000256" key="1">
    <source>
        <dbReference type="ARBA" id="ARBA00005655"/>
    </source>
</evidence>
<dbReference type="PANTHER" id="PTHR12375">
    <property type="entry name" value="RNA-BINDING PROTEIN LUC7-RELATED"/>
    <property type="match status" value="1"/>
</dbReference>
<dbReference type="AlphaFoldDB" id="A0AAD5CUK7"/>
<proteinExistence type="inferred from homology"/>
<comment type="similarity">
    <text evidence="1">Belongs to the Luc7 family.</text>
</comment>
<dbReference type="InterPro" id="IPR004882">
    <property type="entry name" value="Luc7-rel"/>
</dbReference>
<evidence type="ECO:0008006" key="4">
    <source>
        <dbReference type="Google" id="ProtNLM"/>
    </source>
</evidence>
<protein>
    <recommendedName>
        <fullName evidence="4">Luc7-like protein 3</fullName>
    </recommendedName>
</protein>
<reference evidence="2" key="1">
    <citation type="submission" date="2022-06" db="EMBL/GenBank/DDBJ databases">
        <title>Uncovering the hologenomic basis of an extraordinary plant invasion.</title>
        <authorList>
            <person name="Bieker V.C."/>
            <person name="Martin M.D."/>
            <person name="Gilbert T."/>
            <person name="Hodgins K."/>
            <person name="Battlay P."/>
            <person name="Petersen B."/>
            <person name="Wilson J."/>
        </authorList>
    </citation>
    <scope>NUCLEOTIDE SEQUENCE</scope>
    <source>
        <strain evidence="2">AA19_3_7</strain>
        <tissue evidence="2">Leaf</tissue>
    </source>
</reference>
<dbReference type="GO" id="GO:0005685">
    <property type="term" value="C:U1 snRNP"/>
    <property type="evidence" value="ECO:0007669"/>
    <property type="project" value="InterPro"/>
</dbReference>
<keyword evidence="3" id="KW-1185">Reference proteome</keyword>
<dbReference type="Proteomes" id="UP001206925">
    <property type="component" value="Unassembled WGS sequence"/>
</dbReference>
<dbReference type="GO" id="GO:0006376">
    <property type="term" value="P:mRNA splice site recognition"/>
    <property type="evidence" value="ECO:0007669"/>
    <property type="project" value="InterPro"/>
</dbReference>
<name>A0AAD5CUK7_AMBAR</name>
<dbReference type="EMBL" id="JAMZMK010006502">
    <property type="protein sequence ID" value="KAI7748553.1"/>
    <property type="molecule type" value="Genomic_DNA"/>
</dbReference>
<gene>
    <name evidence="2" type="ORF">M8C21_008483</name>
</gene>
<sequence length="167" mass="18897">MDAQRALLDELMSSARNLTEEEIRGHKEITWDDKEMCGFYMVKFCPHDLFVNTRSDLGLCPKIHDPKLKESGWEQHSGSYSAPGVASFISSWCQGSTICFRRKAPPDPLLGSGSFIDPNNKKSSRPTWLLEGWDMVLKKCTKALSTGLYKQKDPHFQSRVKTQIPSS</sequence>
<evidence type="ECO:0000313" key="2">
    <source>
        <dbReference type="EMBL" id="KAI7748553.1"/>
    </source>
</evidence>
<organism evidence="2 3">
    <name type="scientific">Ambrosia artemisiifolia</name>
    <name type="common">Common ragweed</name>
    <dbReference type="NCBI Taxonomy" id="4212"/>
    <lineage>
        <taxon>Eukaryota</taxon>
        <taxon>Viridiplantae</taxon>
        <taxon>Streptophyta</taxon>
        <taxon>Embryophyta</taxon>
        <taxon>Tracheophyta</taxon>
        <taxon>Spermatophyta</taxon>
        <taxon>Magnoliopsida</taxon>
        <taxon>eudicotyledons</taxon>
        <taxon>Gunneridae</taxon>
        <taxon>Pentapetalae</taxon>
        <taxon>asterids</taxon>
        <taxon>campanulids</taxon>
        <taxon>Asterales</taxon>
        <taxon>Asteraceae</taxon>
        <taxon>Asteroideae</taxon>
        <taxon>Heliantheae alliance</taxon>
        <taxon>Heliantheae</taxon>
        <taxon>Ambrosia</taxon>
    </lineage>
</organism>
<dbReference type="Pfam" id="PF03194">
    <property type="entry name" value="LUC7"/>
    <property type="match status" value="1"/>
</dbReference>
<dbReference type="GO" id="GO:0003729">
    <property type="term" value="F:mRNA binding"/>
    <property type="evidence" value="ECO:0007669"/>
    <property type="project" value="InterPro"/>
</dbReference>
<comment type="caution">
    <text evidence="2">The sequence shown here is derived from an EMBL/GenBank/DDBJ whole genome shotgun (WGS) entry which is preliminary data.</text>
</comment>